<dbReference type="Bgee" id="ENSCJAG00000059826">
    <property type="expression patterns" value="Expressed in frontal cortex and 1 other cell type or tissue"/>
</dbReference>
<protein>
    <submittedName>
        <fullName evidence="9">Uncharacterized protein</fullName>
    </submittedName>
</protein>
<dbReference type="GO" id="GO:0034551">
    <property type="term" value="P:mitochondrial respiratory chain complex III assembly"/>
    <property type="evidence" value="ECO:0007669"/>
    <property type="project" value="InterPro"/>
</dbReference>
<evidence type="ECO:0000256" key="1">
    <source>
        <dbReference type="ARBA" id="ARBA00004434"/>
    </source>
</evidence>
<feature type="chain" id="PRO_5023808860" evidence="8">
    <location>
        <begin position="25"/>
        <end position="71"/>
    </location>
</feature>
<reference evidence="9" key="1">
    <citation type="submission" date="2009-03" db="EMBL/GenBank/DDBJ databases">
        <authorList>
            <person name="Warren W."/>
            <person name="Ye L."/>
            <person name="Minx P."/>
            <person name="Worley K."/>
            <person name="Gibbs R."/>
            <person name="Wilson R.K."/>
        </authorList>
    </citation>
    <scope>NUCLEOTIDE SEQUENCE [LARGE SCALE GENOMIC DNA]</scope>
</reference>
<dbReference type="InterPro" id="IPR027858">
    <property type="entry name" value="BRAWNIN"/>
</dbReference>
<evidence type="ECO:0000313" key="10">
    <source>
        <dbReference type="Proteomes" id="UP000008225"/>
    </source>
</evidence>
<evidence type="ECO:0000256" key="3">
    <source>
        <dbReference type="ARBA" id="ARBA00022792"/>
    </source>
</evidence>
<keyword evidence="10" id="KW-1185">Reference proteome</keyword>
<keyword evidence="8" id="KW-0732">Signal</keyword>
<keyword evidence="4" id="KW-1133">Transmembrane helix</keyword>
<dbReference type="Ensembl" id="ENSCJAT00000090339.2">
    <property type="protein sequence ID" value="ENSCJAP00000073616.1"/>
    <property type="gene ID" value="ENSCJAG00000059826.2"/>
</dbReference>
<comment type="similarity">
    <text evidence="7">Belongs to the UQCC6 family.</text>
</comment>
<dbReference type="GeneTree" id="ENSGT00390000007685"/>
<evidence type="ECO:0000256" key="4">
    <source>
        <dbReference type="ARBA" id="ARBA00022989"/>
    </source>
</evidence>
<evidence type="ECO:0000256" key="8">
    <source>
        <dbReference type="SAM" id="SignalP"/>
    </source>
</evidence>
<keyword evidence="3" id="KW-0999">Mitochondrion inner membrane</keyword>
<dbReference type="InParanoid" id="A0A5F4W718"/>
<evidence type="ECO:0000256" key="7">
    <source>
        <dbReference type="ARBA" id="ARBA00044944"/>
    </source>
</evidence>
<dbReference type="PANTHER" id="PTHR28492">
    <property type="entry name" value="HYPOTHETICAL PROTEIN LOC691921"/>
    <property type="match status" value="1"/>
</dbReference>
<dbReference type="PANTHER" id="PTHR28492:SF1">
    <property type="entry name" value="UBIQUINOL-CYTOCHROME-C REDUCTASE COMPLEX ASSEMBLY FACTOR 6"/>
    <property type="match status" value="1"/>
</dbReference>
<evidence type="ECO:0000256" key="2">
    <source>
        <dbReference type="ARBA" id="ARBA00022692"/>
    </source>
</evidence>
<keyword evidence="6" id="KW-0472">Membrane</keyword>
<accession>A0A5F4W718</accession>
<dbReference type="OMA" id="KTQVSHQ"/>
<dbReference type="Pfam" id="PF14990">
    <property type="entry name" value="DUF4516"/>
    <property type="match status" value="1"/>
</dbReference>
<dbReference type="AlphaFoldDB" id="A0A5F4W718"/>
<evidence type="ECO:0000256" key="6">
    <source>
        <dbReference type="ARBA" id="ARBA00023136"/>
    </source>
</evidence>
<reference evidence="9" key="2">
    <citation type="submission" date="2025-08" db="UniProtKB">
        <authorList>
            <consortium name="Ensembl"/>
        </authorList>
    </citation>
    <scope>IDENTIFICATION</scope>
</reference>
<organism evidence="9 10">
    <name type="scientific">Callithrix jacchus</name>
    <name type="common">White-tufted-ear marmoset</name>
    <name type="synonym">Simia Jacchus</name>
    <dbReference type="NCBI Taxonomy" id="9483"/>
    <lineage>
        <taxon>Eukaryota</taxon>
        <taxon>Metazoa</taxon>
        <taxon>Chordata</taxon>
        <taxon>Craniata</taxon>
        <taxon>Vertebrata</taxon>
        <taxon>Euteleostomi</taxon>
        <taxon>Mammalia</taxon>
        <taxon>Eutheria</taxon>
        <taxon>Euarchontoglires</taxon>
        <taxon>Primates</taxon>
        <taxon>Haplorrhini</taxon>
        <taxon>Platyrrhini</taxon>
        <taxon>Cebidae</taxon>
        <taxon>Callitrichinae</taxon>
        <taxon>Callithrix</taxon>
        <taxon>Callithrix</taxon>
    </lineage>
</organism>
<dbReference type="GO" id="GO:0005743">
    <property type="term" value="C:mitochondrial inner membrane"/>
    <property type="evidence" value="ECO:0007669"/>
    <property type="project" value="UniProtKB-SubCell"/>
</dbReference>
<keyword evidence="2" id="KW-0812">Transmembrane</keyword>
<comment type="subcellular location">
    <subcellularLocation>
        <location evidence="1">Mitochondrion inner membrane</location>
        <topology evidence="1">Single-pass membrane protein</topology>
    </subcellularLocation>
</comment>
<evidence type="ECO:0000256" key="5">
    <source>
        <dbReference type="ARBA" id="ARBA00023128"/>
    </source>
</evidence>
<proteinExistence type="inferred from homology"/>
<reference evidence="9" key="3">
    <citation type="submission" date="2025-09" db="UniProtKB">
        <authorList>
            <consortium name="Ensembl"/>
        </authorList>
    </citation>
    <scope>IDENTIFICATION</scope>
</reference>
<evidence type="ECO:0000313" key="9">
    <source>
        <dbReference type="Ensembl" id="ENSCJAP00000073616.1"/>
    </source>
</evidence>
<dbReference type="Proteomes" id="UP000008225">
    <property type="component" value="Chromosome 5"/>
</dbReference>
<feature type="signal peptide" evidence="8">
    <location>
        <begin position="1"/>
        <end position="24"/>
    </location>
</feature>
<sequence>MPAGIPMSTHLKMLAASLLAMCAGTEVVHRYYRLDLPIPEISPKPGELKMELWELKERKHKTQVSHQKELK</sequence>
<keyword evidence="5" id="KW-0496">Mitochondrion</keyword>
<name>A0A5F4W718_CALJA</name>